<organism evidence="2 3">
    <name type="scientific">Macrosiphum euphorbiae</name>
    <name type="common">potato aphid</name>
    <dbReference type="NCBI Taxonomy" id="13131"/>
    <lineage>
        <taxon>Eukaryota</taxon>
        <taxon>Metazoa</taxon>
        <taxon>Ecdysozoa</taxon>
        <taxon>Arthropoda</taxon>
        <taxon>Hexapoda</taxon>
        <taxon>Insecta</taxon>
        <taxon>Pterygota</taxon>
        <taxon>Neoptera</taxon>
        <taxon>Paraneoptera</taxon>
        <taxon>Hemiptera</taxon>
        <taxon>Sternorrhyncha</taxon>
        <taxon>Aphidomorpha</taxon>
        <taxon>Aphidoidea</taxon>
        <taxon>Aphididae</taxon>
        <taxon>Macrosiphini</taxon>
        <taxon>Macrosiphum</taxon>
    </lineage>
</organism>
<evidence type="ECO:0000313" key="3">
    <source>
        <dbReference type="Proteomes" id="UP001160148"/>
    </source>
</evidence>
<keyword evidence="3" id="KW-1185">Reference proteome</keyword>
<dbReference type="AlphaFoldDB" id="A0AAV0Y1X3"/>
<comment type="caution">
    <text evidence="2">The sequence shown here is derived from an EMBL/GenBank/DDBJ whole genome shotgun (WGS) entry which is preliminary data.</text>
</comment>
<feature type="compositionally biased region" description="Polar residues" evidence="1">
    <location>
        <begin position="56"/>
        <end position="72"/>
    </location>
</feature>
<name>A0AAV0Y1X3_9HEMI</name>
<reference evidence="2 3" key="1">
    <citation type="submission" date="2023-01" db="EMBL/GenBank/DDBJ databases">
        <authorList>
            <person name="Whitehead M."/>
        </authorList>
    </citation>
    <scope>NUCLEOTIDE SEQUENCE [LARGE SCALE GENOMIC DNA]</scope>
</reference>
<dbReference type="Proteomes" id="UP001160148">
    <property type="component" value="Unassembled WGS sequence"/>
</dbReference>
<sequence length="72" mass="8474">MAHEEQVKPINFAVVHGRHREMYGWRRGRRHDPHVAGTQRDTESTASNKHDHETTSRFSVHSVRTLSTTYHR</sequence>
<accession>A0AAV0Y1X3</accession>
<evidence type="ECO:0000313" key="2">
    <source>
        <dbReference type="EMBL" id="CAI6374929.1"/>
    </source>
</evidence>
<evidence type="ECO:0000256" key="1">
    <source>
        <dbReference type="SAM" id="MobiDB-lite"/>
    </source>
</evidence>
<feature type="region of interest" description="Disordered" evidence="1">
    <location>
        <begin position="24"/>
        <end position="72"/>
    </location>
</feature>
<proteinExistence type="predicted"/>
<protein>
    <submittedName>
        <fullName evidence="2">Uncharacterized protein</fullName>
    </submittedName>
</protein>
<gene>
    <name evidence="2" type="ORF">MEUPH1_LOCUS28499</name>
</gene>
<feature type="compositionally biased region" description="Basic and acidic residues" evidence="1">
    <location>
        <begin position="40"/>
        <end position="55"/>
    </location>
</feature>
<dbReference type="EMBL" id="CARXXK010001250">
    <property type="protein sequence ID" value="CAI6374929.1"/>
    <property type="molecule type" value="Genomic_DNA"/>
</dbReference>